<accession>A0A292PJ91</accession>
<dbReference type="Proteomes" id="UP001412239">
    <property type="component" value="Unassembled WGS sequence"/>
</dbReference>
<gene>
    <name evidence="1" type="ORF">GSTUAT00009270001</name>
</gene>
<dbReference type="PANTHER" id="PTHR33481:SF1">
    <property type="entry name" value="ENDONUCLEASE_EXONUCLEASE_PHOSPHATASE DOMAIN-CONTAINING PROTEIN-RELATED"/>
    <property type="match status" value="1"/>
</dbReference>
<organism evidence="1 2">
    <name type="scientific">Tuber aestivum</name>
    <name type="common">summer truffle</name>
    <dbReference type="NCBI Taxonomy" id="59557"/>
    <lineage>
        <taxon>Eukaryota</taxon>
        <taxon>Fungi</taxon>
        <taxon>Dikarya</taxon>
        <taxon>Ascomycota</taxon>
        <taxon>Pezizomycotina</taxon>
        <taxon>Pezizomycetes</taxon>
        <taxon>Pezizales</taxon>
        <taxon>Tuberaceae</taxon>
        <taxon>Tuber</taxon>
    </lineage>
</organism>
<dbReference type="PANTHER" id="PTHR33481">
    <property type="entry name" value="REVERSE TRANSCRIPTASE"/>
    <property type="match status" value="1"/>
</dbReference>
<keyword evidence="2" id="KW-1185">Reference proteome</keyword>
<feature type="non-terminal residue" evidence="1">
    <location>
        <position position="98"/>
    </location>
</feature>
<evidence type="ECO:0000313" key="1">
    <source>
        <dbReference type="EMBL" id="CUS06668.1"/>
    </source>
</evidence>
<dbReference type="EMBL" id="LN892012">
    <property type="protein sequence ID" value="CUS06668.1"/>
    <property type="molecule type" value="Genomic_DNA"/>
</dbReference>
<name>A0A292PJ91_9PEZI</name>
<dbReference type="AlphaFoldDB" id="A0A292PJ91"/>
<evidence type="ECO:0000313" key="2">
    <source>
        <dbReference type="Proteomes" id="UP001412239"/>
    </source>
</evidence>
<evidence type="ECO:0008006" key="3">
    <source>
        <dbReference type="Google" id="ProtNLM"/>
    </source>
</evidence>
<protein>
    <recommendedName>
        <fullName evidence="3">Reverse transcriptase domain-containing protein</fullName>
    </recommendedName>
</protein>
<sequence length="98" mass="11249">MHFHNKTRDFTTNSPVTLPHGTVVFHSPHLRWLGVWHDRKLLFNYHVQQKSAAATRALDMISRLSNSEWGLSAPAMRQLYYTCITPIAGCGAEVWWKG</sequence>
<proteinExistence type="predicted"/>
<reference evidence="1" key="1">
    <citation type="submission" date="2015-10" db="EMBL/GenBank/DDBJ databases">
        <authorList>
            <person name="Regsiter A."/>
            <person name="william w."/>
        </authorList>
    </citation>
    <scope>NUCLEOTIDE SEQUENCE</scope>
    <source>
        <strain evidence="1">Montdore</strain>
    </source>
</reference>